<dbReference type="AlphaFoldDB" id="A0A849BH65"/>
<dbReference type="SUPFAM" id="SSF51735">
    <property type="entry name" value="NAD(P)-binding Rossmann-fold domains"/>
    <property type="match status" value="1"/>
</dbReference>
<protein>
    <submittedName>
        <fullName evidence="3">SDR family oxidoreductase</fullName>
    </submittedName>
</protein>
<gene>
    <name evidence="3" type="ORF">HLB09_05010</name>
</gene>
<dbReference type="GO" id="GO:0016491">
    <property type="term" value="F:oxidoreductase activity"/>
    <property type="evidence" value="ECO:0007669"/>
    <property type="project" value="UniProtKB-KW"/>
</dbReference>
<dbReference type="CDD" id="cd05233">
    <property type="entry name" value="SDR_c"/>
    <property type="match status" value="1"/>
</dbReference>
<keyword evidence="4" id="KW-1185">Reference proteome</keyword>
<proteinExistence type="inferred from homology"/>
<dbReference type="PANTHER" id="PTHR43943:SF17">
    <property type="entry name" value="3-PHENYLPROPIONATE-DIHYDRODIOL_CINNAMIC ACID-DIHYDRODIOL DEHYDROGENASE"/>
    <property type="match status" value="1"/>
</dbReference>
<evidence type="ECO:0000313" key="4">
    <source>
        <dbReference type="Proteomes" id="UP000555552"/>
    </source>
</evidence>
<dbReference type="Pfam" id="PF13561">
    <property type="entry name" value="adh_short_C2"/>
    <property type="match status" value="1"/>
</dbReference>
<evidence type="ECO:0000256" key="2">
    <source>
        <dbReference type="ARBA" id="ARBA00023002"/>
    </source>
</evidence>
<dbReference type="FunFam" id="3.40.50.720:FF:000084">
    <property type="entry name" value="Short-chain dehydrogenase reductase"/>
    <property type="match status" value="1"/>
</dbReference>
<dbReference type="RefSeq" id="WP_171202307.1">
    <property type="nucleotide sequence ID" value="NZ_BAAANP010000024.1"/>
</dbReference>
<reference evidence="3 4" key="1">
    <citation type="submission" date="2020-05" db="EMBL/GenBank/DDBJ databases">
        <title>MicrobeNet Type strains.</title>
        <authorList>
            <person name="Nicholson A.C."/>
        </authorList>
    </citation>
    <scope>NUCLEOTIDE SEQUENCE [LARGE SCALE GENOMIC DNA]</scope>
    <source>
        <strain evidence="3 4">JCM 14547</strain>
    </source>
</reference>
<evidence type="ECO:0000313" key="3">
    <source>
        <dbReference type="EMBL" id="NNH22459.1"/>
    </source>
</evidence>
<comment type="similarity">
    <text evidence="1">Belongs to the short-chain dehydrogenases/reductases (SDR) family.</text>
</comment>
<organism evidence="3 4">
    <name type="scientific">Pseudokineococcus marinus</name>
    <dbReference type="NCBI Taxonomy" id="351215"/>
    <lineage>
        <taxon>Bacteria</taxon>
        <taxon>Bacillati</taxon>
        <taxon>Actinomycetota</taxon>
        <taxon>Actinomycetes</taxon>
        <taxon>Kineosporiales</taxon>
        <taxon>Kineosporiaceae</taxon>
        <taxon>Pseudokineococcus</taxon>
    </lineage>
</organism>
<dbReference type="Proteomes" id="UP000555552">
    <property type="component" value="Unassembled WGS sequence"/>
</dbReference>
<evidence type="ECO:0000256" key="1">
    <source>
        <dbReference type="ARBA" id="ARBA00006484"/>
    </source>
</evidence>
<sequence>MDLGLAGTQALVTGASRGIGLAVADALAAEGADVALLARGAEGLAAAAEQVGRHGTRVVTAAVDVTDFAALAREVDAAAEALGGLSRVVANAGGTVGGGNLLTGTAQEFVDTYALNVGHAVALLGAAAPHLAAAGGGAAVVVSSITGQRPAPRTAYAAAKAGETHLAATLGRELAVQGTRVNSVSPGSIRFPGGGWESFEASHPERYADFVEREFPLGRLGRPGEVAEVVAFLLSDRASWVSGTDLVVDGAQGYPSGRRFDD</sequence>
<dbReference type="EMBL" id="JABEMA010000042">
    <property type="protein sequence ID" value="NNH22459.1"/>
    <property type="molecule type" value="Genomic_DNA"/>
</dbReference>
<dbReference type="Gene3D" id="3.40.50.720">
    <property type="entry name" value="NAD(P)-binding Rossmann-like Domain"/>
    <property type="match status" value="1"/>
</dbReference>
<dbReference type="PANTHER" id="PTHR43943">
    <property type="entry name" value="DEHYDROGENASE/REDUCTASE (SDR FAMILY) MEMBER 4"/>
    <property type="match status" value="1"/>
</dbReference>
<dbReference type="PRINTS" id="PR00081">
    <property type="entry name" value="GDHRDH"/>
</dbReference>
<name>A0A849BH65_9ACTN</name>
<keyword evidence="2" id="KW-0560">Oxidoreductase</keyword>
<accession>A0A849BH65</accession>
<comment type="caution">
    <text evidence="3">The sequence shown here is derived from an EMBL/GenBank/DDBJ whole genome shotgun (WGS) entry which is preliminary data.</text>
</comment>
<dbReference type="InterPro" id="IPR002347">
    <property type="entry name" value="SDR_fam"/>
</dbReference>
<dbReference type="InterPro" id="IPR036291">
    <property type="entry name" value="NAD(P)-bd_dom_sf"/>
</dbReference>